<evidence type="ECO:0000259" key="9">
    <source>
        <dbReference type="Pfam" id="PF01699"/>
    </source>
</evidence>
<feature type="domain" description="Sodium/calcium exchanger membrane region" evidence="9">
    <location>
        <begin position="388"/>
        <end position="542"/>
    </location>
</feature>
<feature type="domain" description="Sodium/calcium exchanger membrane region" evidence="9">
    <location>
        <begin position="25"/>
        <end position="172"/>
    </location>
</feature>
<keyword evidence="7 8" id="KW-0472">Membrane</keyword>
<gene>
    <name evidence="10" type="primary">SLC24A4_0</name>
    <name evidence="10" type="ORF">g.14244</name>
</gene>
<dbReference type="EMBL" id="GGYP01000083">
    <property type="protein sequence ID" value="MDE44854.1"/>
    <property type="molecule type" value="Transcribed_RNA"/>
</dbReference>
<evidence type="ECO:0000256" key="8">
    <source>
        <dbReference type="SAM" id="Phobius"/>
    </source>
</evidence>
<feature type="transmembrane region" description="Helical" evidence="8">
    <location>
        <begin position="522"/>
        <end position="544"/>
    </location>
</feature>
<reference evidence="10" key="1">
    <citation type="submission" date="2018-10" db="EMBL/GenBank/DDBJ databases">
        <title>Transcriptome assembly of Aceria tosichella (Wheat curl mite) Type 2.</title>
        <authorList>
            <person name="Scully E.D."/>
            <person name="Geib S.M."/>
            <person name="Palmer N.A."/>
            <person name="Gupta A.K."/>
            <person name="Sarath G."/>
            <person name="Tatineni S."/>
        </authorList>
    </citation>
    <scope>NUCLEOTIDE SEQUENCE</scope>
    <source>
        <strain evidence="10">LincolnNE</strain>
    </source>
</reference>
<feature type="transmembrane region" description="Helical" evidence="8">
    <location>
        <begin position="454"/>
        <end position="476"/>
    </location>
</feature>
<dbReference type="Gene3D" id="1.20.1420.30">
    <property type="entry name" value="NCX, central ion-binding region"/>
    <property type="match status" value="2"/>
</dbReference>
<dbReference type="GO" id="GO:0008273">
    <property type="term" value="F:calcium, potassium:sodium antiporter activity"/>
    <property type="evidence" value="ECO:0007669"/>
    <property type="project" value="TreeGrafter"/>
</dbReference>
<dbReference type="InterPro" id="IPR044880">
    <property type="entry name" value="NCX_ion-bd_dom_sf"/>
</dbReference>
<dbReference type="GO" id="GO:0006874">
    <property type="term" value="P:intracellular calcium ion homeostasis"/>
    <property type="evidence" value="ECO:0007669"/>
    <property type="project" value="TreeGrafter"/>
</dbReference>
<keyword evidence="6 8" id="KW-1133">Transmembrane helix</keyword>
<dbReference type="InterPro" id="IPR004481">
    <property type="entry name" value="K/Na/Ca-exchanger"/>
</dbReference>
<dbReference type="AlphaFoldDB" id="A0A6G1S2Y4"/>
<feature type="transmembrane region" description="Helical" evidence="8">
    <location>
        <begin position="423"/>
        <end position="445"/>
    </location>
</feature>
<keyword evidence="4" id="KW-0406">Ion transport</keyword>
<name>A0A6G1S2Y4_9ACAR</name>
<keyword evidence="4" id="KW-0109">Calcium transport</keyword>
<feature type="transmembrane region" description="Helical" evidence="8">
    <location>
        <begin position="158"/>
        <end position="174"/>
    </location>
</feature>
<evidence type="ECO:0000256" key="3">
    <source>
        <dbReference type="ARBA" id="ARBA00022449"/>
    </source>
</evidence>
<dbReference type="Pfam" id="PF01699">
    <property type="entry name" value="Na_Ca_ex"/>
    <property type="match status" value="2"/>
</dbReference>
<evidence type="ECO:0000256" key="5">
    <source>
        <dbReference type="ARBA" id="ARBA00022692"/>
    </source>
</evidence>
<feature type="transmembrane region" description="Helical" evidence="8">
    <location>
        <begin position="496"/>
        <end position="515"/>
    </location>
</feature>
<evidence type="ECO:0000256" key="2">
    <source>
        <dbReference type="ARBA" id="ARBA00005364"/>
    </source>
</evidence>
<keyword evidence="4" id="KW-0813">Transport</keyword>
<dbReference type="GO" id="GO:0005886">
    <property type="term" value="C:plasma membrane"/>
    <property type="evidence" value="ECO:0007669"/>
    <property type="project" value="TreeGrafter"/>
</dbReference>
<protein>
    <submittedName>
        <fullName evidence="10">Sodium/potassium/calcium exchanger 4</fullName>
    </submittedName>
</protein>
<comment type="similarity">
    <text evidence="2">Belongs to the Ca(2+):cation antiporter (CaCA) (TC 2.A.19) family. SLC24A subfamily.</text>
</comment>
<evidence type="ECO:0000256" key="1">
    <source>
        <dbReference type="ARBA" id="ARBA00004141"/>
    </source>
</evidence>
<keyword evidence="3" id="KW-0050">Antiport</keyword>
<evidence type="ECO:0000256" key="6">
    <source>
        <dbReference type="ARBA" id="ARBA00022989"/>
    </source>
</evidence>
<sequence length="559" mass="61537">MSNPEFALAESVSTINSSYFILIYLLILIYCCFGLAIVCDAYFVPALQKLSITYDLSPDIAGSTLMALGASVPELFASLIGVFVTEDDIGTGSIIGSSCFNLIAVPAACAFVASATFTRKLVISPVPVMRNSAFYAITILVLLLIIKDNKVDIPEGLILLLFFVMYMAFMIFCAQSNRSSSQESHQSSLTNSYISTDSAIAECASAKKGNYLDANFGGINHHHHRQQQQQQQQNQVVYGHYYLTNATKSANYLSHLGNNQHGNNNNTKHVVTSERTPLVVSSQNKSCEVAYTDCNNLDQSNKEHTAPYHHHHQFMSQPNLLDSVSIDLGIAIKNSTCLMKNLDQDELNARNYEEHNWLSSKWVLLPMFPLTLSMKVLTPLKFKNTCWTIWTFIVSICLIGALTYVSVWVVHLLGQQLGIPETVAGMTILSWGTGIPELIASIVLIKKTAQADMAICNTIGSNVIDASFCLSLPWIVKCLLNKAAGLDPEVRIQSAALPWTSFTLLLSVVLLLLILKFHNWELSCSVGVWLTMTYVAFVGVATYLESSFSVSGLDLFSLM</sequence>
<evidence type="ECO:0000313" key="10">
    <source>
        <dbReference type="EMBL" id="MDE44854.1"/>
    </source>
</evidence>
<feature type="transmembrane region" description="Helical" evidence="8">
    <location>
        <begin position="91"/>
        <end position="116"/>
    </location>
</feature>
<keyword evidence="5 8" id="KW-0812">Transmembrane</keyword>
<dbReference type="PANTHER" id="PTHR10846">
    <property type="entry name" value="SODIUM/POTASSIUM/CALCIUM EXCHANGER"/>
    <property type="match status" value="1"/>
</dbReference>
<proteinExistence type="inferred from homology"/>
<comment type="subcellular location">
    <subcellularLocation>
        <location evidence="1">Membrane</location>
        <topology evidence="1">Multi-pass membrane protein</topology>
    </subcellularLocation>
</comment>
<dbReference type="NCBIfam" id="TIGR00367">
    <property type="entry name" value="calcium/sodium antiporter"/>
    <property type="match status" value="1"/>
</dbReference>
<evidence type="ECO:0000256" key="7">
    <source>
        <dbReference type="ARBA" id="ARBA00023136"/>
    </source>
</evidence>
<feature type="transmembrane region" description="Helical" evidence="8">
    <location>
        <begin position="387"/>
        <end position="411"/>
    </location>
</feature>
<evidence type="ECO:0000256" key="4">
    <source>
        <dbReference type="ARBA" id="ARBA00022568"/>
    </source>
</evidence>
<accession>A0A6G1S2Y4</accession>
<dbReference type="PANTHER" id="PTHR10846:SF8">
    <property type="entry name" value="INNER MEMBRANE PROTEIN YRBG"/>
    <property type="match status" value="1"/>
</dbReference>
<dbReference type="GO" id="GO:0005262">
    <property type="term" value="F:calcium channel activity"/>
    <property type="evidence" value="ECO:0007669"/>
    <property type="project" value="TreeGrafter"/>
</dbReference>
<keyword evidence="4" id="KW-0106">Calcium</keyword>
<organism evidence="10">
    <name type="scientific">Aceria tosichella</name>
    <name type="common">wheat curl mite</name>
    <dbReference type="NCBI Taxonomy" id="561515"/>
    <lineage>
        <taxon>Eukaryota</taxon>
        <taxon>Metazoa</taxon>
        <taxon>Ecdysozoa</taxon>
        <taxon>Arthropoda</taxon>
        <taxon>Chelicerata</taxon>
        <taxon>Arachnida</taxon>
        <taxon>Acari</taxon>
        <taxon>Acariformes</taxon>
        <taxon>Trombidiformes</taxon>
        <taxon>Prostigmata</taxon>
        <taxon>Eupodina</taxon>
        <taxon>Eriophyoidea</taxon>
        <taxon>Eriophyidae</taxon>
        <taxon>Eriophyinae</taxon>
        <taxon>Aceriini</taxon>
        <taxon>Aceria</taxon>
    </lineage>
</organism>
<feature type="transmembrane region" description="Helical" evidence="8">
    <location>
        <begin position="65"/>
        <end position="85"/>
    </location>
</feature>
<dbReference type="InterPro" id="IPR004837">
    <property type="entry name" value="NaCa_Exmemb"/>
</dbReference>
<feature type="transmembrane region" description="Helical" evidence="8">
    <location>
        <begin position="20"/>
        <end position="44"/>
    </location>
</feature>
<feature type="transmembrane region" description="Helical" evidence="8">
    <location>
        <begin position="128"/>
        <end position="146"/>
    </location>
</feature>